<feature type="region of interest" description="Disordered" evidence="1">
    <location>
        <begin position="57"/>
        <end position="84"/>
    </location>
</feature>
<organism evidence="2 3">
    <name type="scientific">Marmota monax</name>
    <name type="common">Woodchuck</name>
    <dbReference type="NCBI Taxonomy" id="9995"/>
    <lineage>
        <taxon>Eukaryota</taxon>
        <taxon>Metazoa</taxon>
        <taxon>Chordata</taxon>
        <taxon>Craniata</taxon>
        <taxon>Vertebrata</taxon>
        <taxon>Euteleostomi</taxon>
        <taxon>Mammalia</taxon>
        <taxon>Eutheria</taxon>
        <taxon>Euarchontoglires</taxon>
        <taxon>Glires</taxon>
        <taxon>Rodentia</taxon>
        <taxon>Sciuromorpha</taxon>
        <taxon>Sciuridae</taxon>
        <taxon>Xerinae</taxon>
        <taxon>Marmotini</taxon>
        <taxon>Marmota</taxon>
    </lineage>
</organism>
<feature type="compositionally biased region" description="Low complexity" evidence="1">
    <location>
        <begin position="75"/>
        <end position="84"/>
    </location>
</feature>
<evidence type="ECO:0000313" key="2">
    <source>
        <dbReference type="EMBL" id="KAF7482071.1"/>
    </source>
</evidence>
<dbReference type="EMBL" id="WJEC01000650">
    <property type="protein sequence ID" value="KAF7482071.1"/>
    <property type="molecule type" value="Genomic_DNA"/>
</dbReference>
<evidence type="ECO:0000313" key="3">
    <source>
        <dbReference type="Proteomes" id="UP000662637"/>
    </source>
</evidence>
<gene>
    <name evidence="2" type="ORF">GHT09_006664</name>
</gene>
<sequence length="139" mass="14850">MGCHGYCFPSPHTWESSDSCCCSSSPQGREAPAGCGRGMGEVTSGTRMQTLPSLEVGVLPGEETPPDRQLRPLHSHLQPHQPPQLVSQRPSCWGQLHTLGQCCVLLPQQEAPVKSPVPTVAVPVLNLLVKKPPSCSQGH</sequence>
<protein>
    <submittedName>
        <fullName evidence="2">Uncharacterized protein</fullName>
    </submittedName>
</protein>
<name>A0A834V3A2_MARMO</name>
<accession>A0A834V3A2</accession>
<dbReference type="Proteomes" id="UP000662637">
    <property type="component" value="Unassembled WGS sequence"/>
</dbReference>
<evidence type="ECO:0000256" key="1">
    <source>
        <dbReference type="SAM" id="MobiDB-lite"/>
    </source>
</evidence>
<reference evidence="2" key="1">
    <citation type="submission" date="2020-08" db="EMBL/GenBank/DDBJ databases">
        <authorList>
            <person name="Shumante A."/>
            <person name="Zimin A.V."/>
            <person name="Puiu D."/>
            <person name="Salzberg S.L."/>
        </authorList>
    </citation>
    <scope>NUCLEOTIDE SEQUENCE</scope>
    <source>
        <strain evidence="2">WC2-LM</strain>
        <tissue evidence="2">Liver</tissue>
    </source>
</reference>
<proteinExistence type="predicted"/>
<dbReference type="AlphaFoldDB" id="A0A834V3A2"/>
<comment type="caution">
    <text evidence="2">The sequence shown here is derived from an EMBL/GenBank/DDBJ whole genome shotgun (WGS) entry which is preliminary data.</text>
</comment>